<evidence type="ECO:0000313" key="3">
    <source>
        <dbReference type="Proteomes" id="UP000638981"/>
    </source>
</evidence>
<dbReference type="Proteomes" id="UP000638981">
    <property type="component" value="Unassembled WGS sequence"/>
</dbReference>
<name>A0A918WJB3_9RHOB</name>
<sequence>MRSLSTRALGQPRETMPMVGCPSRRVSGTKERARSGRRLGGFWVMRWIYKGIGGRERGGFSRVKWGLGN</sequence>
<dbReference type="AlphaFoldDB" id="A0A918WJB3"/>
<protein>
    <submittedName>
        <fullName evidence="2">Uncharacterized protein</fullName>
    </submittedName>
</protein>
<organism evidence="2 3">
    <name type="scientific">Neogemmobacter tilapiae</name>
    <dbReference type="NCBI Taxonomy" id="875041"/>
    <lineage>
        <taxon>Bacteria</taxon>
        <taxon>Pseudomonadati</taxon>
        <taxon>Pseudomonadota</taxon>
        <taxon>Alphaproteobacteria</taxon>
        <taxon>Rhodobacterales</taxon>
        <taxon>Paracoccaceae</taxon>
        <taxon>Neogemmobacter</taxon>
    </lineage>
</organism>
<evidence type="ECO:0000256" key="1">
    <source>
        <dbReference type="SAM" id="MobiDB-lite"/>
    </source>
</evidence>
<reference evidence="2" key="1">
    <citation type="journal article" date="2014" name="Int. J. Syst. Evol. Microbiol.">
        <title>Complete genome sequence of Corynebacterium casei LMG S-19264T (=DSM 44701T), isolated from a smear-ripened cheese.</title>
        <authorList>
            <consortium name="US DOE Joint Genome Institute (JGI-PGF)"/>
            <person name="Walter F."/>
            <person name="Albersmeier A."/>
            <person name="Kalinowski J."/>
            <person name="Ruckert C."/>
        </authorList>
    </citation>
    <scope>NUCLEOTIDE SEQUENCE</scope>
    <source>
        <strain evidence="2">KCTC 23310</strain>
    </source>
</reference>
<dbReference type="EMBL" id="BMYJ01000002">
    <property type="protein sequence ID" value="GHC48148.1"/>
    <property type="molecule type" value="Genomic_DNA"/>
</dbReference>
<evidence type="ECO:0000313" key="2">
    <source>
        <dbReference type="EMBL" id="GHC48148.1"/>
    </source>
</evidence>
<reference evidence="2" key="2">
    <citation type="submission" date="2020-09" db="EMBL/GenBank/DDBJ databases">
        <authorList>
            <person name="Sun Q."/>
            <person name="Kim S."/>
        </authorList>
    </citation>
    <scope>NUCLEOTIDE SEQUENCE</scope>
    <source>
        <strain evidence="2">KCTC 23310</strain>
    </source>
</reference>
<keyword evidence="3" id="KW-1185">Reference proteome</keyword>
<comment type="caution">
    <text evidence="2">The sequence shown here is derived from an EMBL/GenBank/DDBJ whole genome shotgun (WGS) entry which is preliminary data.</text>
</comment>
<feature type="region of interest" description="Disordered" evidence="1">
    <location>
        <begin position="1"/>
        <end position="33"/>
    </location>
</feature>
<accession>A0A918WJB3</accession>
<gene>
    <name evidence="2" type="ORF">GCM10007315_07630</name>
</gene>
<proteinExistence type="predicted"/>